<reference evidence="2 3" key="1">
    <citation type="submission" date="2016-06" db="EMBL/GenBank/DDBJ databases">
        <title>The Draft Genome Sequence and Annotation of the Desert Woodrat Neotoma lepida.</title>
        <authorList>
            <person name="Campbell M."/>
            <person name="Oakeson K.F."/>
            <person name="Yandell M."/>
            <person name="Halpert J.R."/>
            <person name="Dearing D."/>
        </authorList>
    </citation>
    <scope>NUCLEOTIDE SEQUENCE [LARGE SCALE GENOMIC DNA]</scope>
    <source>
        <strain evidence="2">417</strain>
        <tissue evidence="2">Liver</tissue>
    </source>
</reference>
<dbReference type="EMBL" id="LZPO01109322">
    <property type="protein sequence ID" value="OBS59005.1"/>
    <property type="molecule type" value="Genomic_DNA"/>
</dbReference>
<protein>
    <submittedName>
        <fullName evidence="2">Uncharacterized protein</fullName>
    </submittedName>
</protein>
<dbReference type="PROSITE" id="PS50297">
    <property type="entry name" value="ANK_REP_REGION"/>
    <property type="match status" value="2"/>
</dbReference>
<evidence type="ECO:0000313" key="2">
    <source>
        <dbReference type="EMBL" id="OBS59005.1"/>
    </source>
</evidence>
<keyword evidence="3" id="KW-1185">Reference proteome</keyword>
<dbReference type="InterPro" id="IPR052391">
    <property type="entry name" value="E3_Ligase-Neurotoxin"/>
</dbReference>
<keyword evidence="1" id="KW-0040">ANK repeat</keyword>
<dbReference type="GO" id="GO:0043005">
    <property type="term" value="C:neuron projection"/>
    <property type="evidence" value="ECO:0007669"/>
    <property type="project" value="TreeGrafter"/>
</dbReference>
<sequence>KGFTPLHVAAKYGSLDVAKLLLQRRAAADSAGKNGLTPLHVAAHYDNQKVALLLLEKGASPHATAKHGAKPNATTANGNTALAIAKRLGYISVVDTLKVVTEEVTTTTT</sequence>
<dbReference type="GO" id="GO:0005886">
    <property type="term" value="C:plasma membrane"/>
    <property type="evidence" value="ECO:0007669"/>
    <property type="project" value="TreeGrafter"/>
</dbReference>
<dbReference type="SUPFAM" id="SSF48403">
    <property type="entry name" value="Ankyrin repeat"/>
    <property type="match status" value="1"/>
</dbReference>
<dbReference type="InterPro" id="IPR036770">
    <property type="entry name" value="Ankyrin_rpt-contain_sf"/>
</dbReference>
<dbReference type="PRINTS" id="PR01415">
    <property type="entry name" value="ANKYRIN"/>
</dbReference>
<dbReference type="OrthoDB" id="20872at2759"/>
<comment type="caution">
    <text evidence="2">The sequence shown here is derived from an EMBL/GenBank/DDBJ whole genome shotgun (WGS) entry which is preliminary data.</text>
</comment>
<feature type="non-terminal residue" evidence="2">
    <location>
        <position position="109"/>
    </location>
</feature>
<dbReference type="Gene3D" id="1.25.40.20">
    <property type="entry name" value="Ankyrin repeat-containing domain"/>
    <property type="match status" value="2"/>
</dbReference>
<dbReference type="GO" id="GO:0072659">
    <property type="term" value="P:protein localization to plasma membrane"/>
    <property type="evidence" value="ECO:0007669"/>
    <property type="project" value="TreeGrafter"/>
</dbReference>
<dbReference type="PROSITE" id="PS50088">
    <property type="entry name" value="ANK_REPEAT"/>
    <property type="match status" value="2"/>
</dbReference>
<dbReference type="SMART" id="SM00248">
    <property type="entry name" value="ANK"/>
    <property type="match status" value="2"/>
</dbReference>
<proteinExistence type="predicted"/>
<feature type="repeat" description="ANK" evidence="1">
    <location>
        <begin position="1"/>
        <end position="33"/>
    </location>
</feature>
<evidence type="ECO:0000313" key="3">
    <source>
        <dbReference type="Proteomes" id="UP000092124"/>
    </source>
</evidence>
<dbReference type="Pfam" id="PF12796">
    <property type="entry name" value="Ank_2"/>
    <property type="match status" value="1"/>
</dbReference>
<dbReference type="PANTHER" id="PTHR24133">
    <property type="entry name" value="ANKYRIN DOMAIN-CONTAINING"/>
    <property type="match status" value="1"/>
</dbReference>
<feature type="non-terminal residue" evidence="2">
    <location>
        <position position="1"/>
    </location>
</feature>
<dbReference type="STRING" id="56216.A0A1A6FZL1"/>
<name>A0A1A6FZL1_NEOLE</name>
<accession>A0A1A6FZL1</accession>
<organism evidence="2 3">
    <name type="scientific">Neotoma lepida</name>
    <name type="common">Desert woodrat</name>
    <dbReference type="NCBI Taxonomy" id="56216"/>
    <lineage>
        <taxon>Eukaryota</taxon>
        <taxon>Metazoa</taxon>
        <taxon>Chordata</taxon>
        <taxon>Craniata</taxon>
        <taxon>Vertebrata</taxon>
        <taxon>Euteleostomi</taxon>
        <taxon>Mammalia</taxon>
        <taxon>Eutheria</taxon>
        <taxon>Euarchontoglires</taxon>
        <taxon>Glires</taxon>
        <taxon>Rodentia</taxon>
        <taxon>Myomorpha</taxon>
        <taxon>Muroidea</taxon>
        <taxon>Cricetidae</taxon>
        <taxon>Neotominae</taxon>
        <taxon>Neotoma</taxon>
    </lineage>
</organism>
<evidence type="ECO:0000256" key="1">
    <source>
        <dbReference type="PROSITE-ProRule" id="PRU00023"/>
    </source>
</evidence>
<dbReference type="AlphaFoldDB" id="A0A1A6FZL1"/>
<dbReference type="InterPro" id="IPR002110">
    <property type="entry name" value="Ankyrin_rpt"/>
</dbReference>
<dbReference type="PANTHER" id="PTHR24133:SF33">
    <property type="entry name" value="ANKYRIN, ISOFORM B"/>
    <property type="match status" value="1"/>
</dbReference>
<dbReference type="GO" id="GO:0044325">
    <property type="term" value="F:transmembrane transporter binding"/>
    <property type="evidence" value="ECO:0007669"/>
    <property type="project" value="TreeGrafter"/>
</dbReference>
<dbReference type="GO" id="GO:0030507">
    <property type="term" value="F:spectrin binding"/>
    <property type="evidence" value="ECO:0007669"/>
    <property type="project" value="TreeGrafter"/>
</dbReference>
<dbReference type="Proteomes" id="UP000092124">
    <property type="component" value="Unassembled WGS sequence"/>
</dbReference>
<gene>
    <name evidence="2" type="ORF">A6R68_09870</name>
</gene>
<feature type="repeat" description="ANK" evidence="1">
    <location>
        <begin position="34"/>
        <end position="66"/>
    </location>
</feature>
<dbReference type="GO" id="GO:0008093">
    <property type="term" value="F:cytoskeletal anchor activity"/>
    <property type="evidence" value="ECO:0007669"/>
    <property type="project" value="TreeGrafter"/>
</dbReference>